<dbReference type="SUPFAM" id="SSF74653">
    <property type="entry name" value="TolA/TonB C-terminal domain"/>
    <property type="match status" value="1"/>
</dbReference>
<feature type="region of interest" description="Disordered" evidence="1">
    <location>
        <begin position="247"/>
        <end position="275"/>
    </location>
</feature>
<evidence type="ECO:0000313" key="3">
    <source>
        <dbReference type="EMBL" id="MET3586558.1"/>
    </source>
</evidence>
<feature type="chain" id="PRO_5046553974" evidence="2">
    <location>
        <begin position="28"/>
        <end position="373"/>
    </location>
</feature>
<feature type="compositionally biased region" description="Pro residues" evidence="1">
    <location>
        <begin position="149"/>
        <end position="160"/>
    </location>
</feature>
<dbReference type="Gene3D" id="3.30.1150.10">
    <property type="match status" value="1"/>
</dbReference>
<comment type="caution">
    <text evidence="3">The sequence shown here is derived from an EMBL/GenBank/DDBJ whole genome shotgun (WGS) entry which is preliminary data.</text>
</comment>
<feature type="signal peptide" evidence="2">
    <location>
        <begin position="1"/>
        <end position="27"/>
    </location>
</feature>
<gene>
    <name evidence="3" type="ORF">ABID21_002676</name>
</gene>
<sequence>MKGSLGTSLVLHTMVLGWALVSLSAPASFDVAEVEALPVDIIPVESITQIQQGDKKAPLAEKAAPVPTTKPNIVENAENVGDNEVDLKSPPTPVKRPVETEVAAAPEKTEKPLPDPTTETNDIKDIVPEETAPKPTDVAALPEAKPETTPQPTPEPIPEPAPEETTAEELPLPDSVPVPAARPKPEPPKEQAKPVEKPAEKKPETPKAAEKPTDKKVAEKKQESAKSTSSKDSDFNADEIAALLNKQEAAGGGAKRSAETAALGGKKTTAGSTLSQSEMDALRGQIQNNWSIIAGIEGAEGVIITVSMKLDETGAIIGRPEVSATGGSDTARRTLEGSALRAVMRSAPFKNLPVEKYDAWSEVVVNFDPSEML</sequence>
<evidence type="ECO:0000313" key="4">
    <source>
        <dbReference type="Proteomes" id="UP001549031"/>
    </source>
</evidence>
<feature type="compositionally biased region" description="Basic and acidic residues" evidence="1">
    <location>
        <begin position="183"/>
        <end position="233"/>
    </location>
</feature>
<proteinExistence type="predicted"/>
<protein>
    <submittedName>
        <fullName evidence="3">Outer membrane biosynthesis protein TonB</fullName>
    </submittedName>
</protein>
<evidence type="ECO:0000256" key="1">
    <source>
        <dbReference type="SAM" id="MobiDB-lite"/>
    </source>
</evidence>
<name>A0ABV2H7N5_9HYPH</name>
<dbReference type="RefSeq" id="WP_247244321.1">
    <property type="nucleotide sequence ID" value="NZ_JALJRA010000009.1"/>
</dbReference>
<keyword evidence="4" id="KW-1185">Reference proteome</keyword>
<accession>A0ABV2H7N5</accession>
<reference evidence="3 4" key="1">
    <citation type="submission" date="2024-06" db="EMBL/GenBank/DDBJ databases">
        <title>Genomic Encyclopedia of Type Strains, Phase IV (KMG-IV): sequencing the most valuable type-strain genomes for metagenomic binning, comparative biology and taxonomic classification.</title>
        <authorList>
            <person name="Goeker M."/>
        </authorList>
    </citation>
    <scope>NUCLEOTIDE SEQUENCE [LARGE SCALE GENOMIC DNA]</scope>
    <source>
        <strain evidence="3 4">DSM 105042</strain>
    </source>
</reference>
<organism evidence="3 4">
    <name type="scientific">Pseudorhizobium tarimense</name>
    <dbReference type="NCBI Taxonomy" id="1079109"/>
    <lineage>
        <taxon>Bacteria</taxon>
        <taxon>Pseudomonadati</taxon>
        <taxon>Pseudomonadota</taxon>
        <taxon>Alphaproteobacteria</taxon>
        <taxon>Hyphomicrobiales</taxon>
        <taxon>Rhizobiaceae</taxon>
        <taxon>Rhizobium/Agrobacterium group</taxon>
        <taxon>Pseudorhizobium</taxon>
    </lineage>
</organism>
<feature type="region of interest" description="Disordered" evidence="1">
    <location>
        <begin position="73"/>
        <end position="233"/>
    </location>
</feature>
<dbReference type="Proteomes" id="UP001549031">
    <property type="component" value="Unassembled WGS sequence"/>
</dbReference>
<dbReference type="EMBL" id="JBEPLJ010000009">
    <property type="protein sequence ID" value="MET3586558.1"/>
    <property type="molecule type" value="Genomic_DNA"/>
</dbReference>
<keyword evidence="2" id="KW-0732">Signal</keyword>
<evidence type="ECO:0000256" key="2">
    <source>
        <dbReference type="SAM" id="SignalP"/>
    </source>
</evidence>